<dbReference type="WBParaSite" id="nRc.2.0.1.t04715-RA">
    <property type="protein sequence ID" value="nRc.2.0.1.t04715-RA"/>
    <property type="gene ID" value="nRc.2.0.1.g04715"/>
</dbReference>
<evidence type="ECO:0000313" key="2">
    <source>
        <dbReference type="WBParaSite" id="nRc.2.0.1.t04715-RA"/>
    </source>
</evidence>
<dbReference type="AlphaFoldDB" id="A0A915HTJ4"/>
<proteinExistence type="predicted"/>
<keyword evidence="1" id="KW-1185">Reference proteome</keyword>
<protein>
    <submittedName>
        <fullName evidence="2">Uncharacterized protein</fullName>
    </submittedName>
</protein>
<name>A0A915HTJ4_ROMCU</name>
<accession>A0A915HTJ4</accession>
<evidence type="ECO:0000313" key="1">
    <source>
        <dbReference type="Proteomes" id="UP000887565"/>
    </source>
</evidence>
<reference evidence="2" key="1">
    <citation type="submission" date="2022-11" db="UniProtKB">
        <authorList>
            <consortium name="WormBaseParasite"/>
        </authorList>
    </citation>
    <scope>IDENTIFICATION</scope>
</reference>
<sequence>AHSHGDRWFCRPSTSVVFRSVADDTEQKRNVVTVPRRAVVVRVNDDGFQLDFLLGYLSHVQRNTNEGKFA</sequence>
<organism evidence="1 2">
    <name type="scientific">Romanomermis culicivorax</name>
    <name type="common">Nematode worm</name>
    <dbReference type="NCBI Taxonomy" id="13658"/>
    <lineage>
        <taxon>Eukaryota</taxon>
        <taxon>Metazoa</taxon>
        <taxon>Ecdysozoa</taxon>
        <taxon>Nematoda</taxon>
        <taxon>Enoplea</taxon>
        <taxon>Dorylaimia</taxon>
        <taxon>Mermithida</taxon>
        <taxon>Mermithoidea</taxon>
        <taxon>Mermithidae</taxon>
        <taxon>Romanomermis</taxon>
    </lineage>
</organism>
<dbReference type="Proteomes" id="UP000887565">
    <property type="component" value="Unplaced"/>
</dbReference>